<keyword evidence="1" id="KW-0812">Transmembrane</keyword>
<keyword evidence="1" id="KW-0472">Membrane</keyword>
<dbReference type="RefSeq" id="WP_160921227.1">
    <property type="nucleotide sequence ID" value="NZ_WMEY01000009.1"/>
</dbReference>
<reference evidence="2 3" key="1">
    <citation type="submission" date="2019-11" db="EMBL/GenBank/DDBJ databases">
        <title>Genome sequences of 17 halophilic strains isolated from different environments.</title>
        <authorList>
            <person name="Furrow R.E."/>
        </authorList>
    </citation>
    <scope>NUCLEOTIDE SEQUENCE [LARGE SCALE GENOMIC DNA]</scope>
    <source>
        <strain evidence="2 3">22506_14_FS</strain>
    </source>
</reference>
<feature type="transmembrane region" description="Helical" evidence="1">
    <location>
        <begin position="55"/>
        <end position="79"/>
    </location>
</feature>
<protein>
    <submittedName>
        <fullName evidence="2">Uncharacterized protein</fullName>
    </submittedName>
</protein>
<dbReference type="Proteomes" id="UP000447833">
    <property type="component" value="Unassembled WGS sequence"/>
</dbReference>
<gene>
    <name evidence="2" type="ORF">GLW07_20085</name>
</gene>
<proteinExistence type="predicted"/>
<dbReference type="AlphaFoldDB" id="A0A845F4K2"/>
<sequence length="201" mass="22840">MEKYFKNLRTRLLDTKAVTFTHSHKDNVWKTVKRDTRPKKKSSFGTVLHRKVPALLTYLTLLLMLVGTGLFVASEIAILPEKNSASVHSLTEEDLYNDILHSASLINNVDDEEKIRSIALSYLANYDNWKISNPEAIYKEQPAILAQGIITEGYFEKMTFSIWIEPATGLPLNFVIRNQQSSVLEEFTLPGEALAQVELQK</sequence>
<keyword evidence="1" id="KW-1133">Transmembrane helix</keyword>
<evidence type="ECO:0000313" key="3">
    <source>
        <dbReference type="Proteomes" id="UP000447833"/>
    </source>
</evidence>
<evidence type="ECO:0000313" key="2">
    <source>
        <dbReference type="EMBL" id="MYL65664.1"/>
    </source>
</evidence>
<dbReference type="EMBL" id="WMEY01000009">
    <property type="protein sequence ID" value="MYL65664.1"/>
    <property type="molecule type" value="Genomic_DNA"/>
</dbReference>
<accession>A0A845F4K2</accession>
<organism evidence="2 3">
    <name type="scientific">Guptibacillus hwajinpoensis</name>
    <dbReference type="NCBI Taxonomy" id="208199"/>
    <lineage>
        <taxon>Bacteria</taxon>
        <taxon>Bacillati</taxon>
        <taxon>Bacillota</taxon>
        <taxon>Bacilli</taxon>
        <taxon>Bacillales</taxon>
        <taxon>Guptibacillaceae</taxon>
        <taxon>Guptibacillus</taxon>
    </lineage>
</organism>
<comment type="caution">
    <text evidence="2">The sequence shown here is derived from an EMBL/GenBank/DDBJ whole genome shotgun (WGS) entry which is preliminary data.</text>
</comment>
<name>A0A845F4K2_9BACL</name>
<evidence type="ECO:0000256" key="1">
    <source>
        <dbReference type="SAM" id="Phobius"/>
    </source>
</evidence>